<organism evidence="2 3">
    <name type="scientific">Pseudidiomarina aquimaris</name>
    <dbReference type="NCBI Taxonomy" id="641841"/>
    <lineage>
        <taxon>Bacteria</taxon>
        <taxon>Pseudomonadati</taxon>
        <taxon>Pseudomonadota</taxon>
        <taxon>Gammaproteobacteria</taxon>
        <taxon>Alteromonadales</taxon>
        <taxon>Idiomarinaceae</taxon>
        <taxon>Pseudidiomarina</taxon>
    </lineage>
</organism>
<dbReference type="InterPro" id="IPR002938">
    <property type="entry name" value="FAD-bd"/>
</dbReference>
<gene>
    <name evidence="2" type="ORF">CWE21_06055</name>
</gene>
<dbReference type="Gene3D" id="3.50.50.60">
    <property type="entry name" value="FAD/NAD(P)-binding domain"/>
    <property type="match status" value="1"/>
</dbReference>
<protein>
    <submittedName>
        <fullName evidence="2">FAD-dependent oxidoreductase</fullName>
    </submittedName>
</protein>
<sequence>MSQVQPHYDVIIIGAGPSGAAAASLLAQANKNVLVLERQHFPRFSIGESLLPQCMMYLEEAGLREVVEANAQELGFQFKDGAAFYRDGEHTLFDFTAKSSNGPGTTYQVKREKFDQLLIEQARNYGAEVRHGMQVEQVTLANDGGPTSLSVRNLEDDSEQQLSCDFLLDASGFGRVLPRLLDLEYPSDFPVRQAAFCHVKTDLAHPKFDRNKILITVHPTNPEIWFWLIPFADGTASLGVVGSERFFTDDNGAAAALWNKVNDEPYLLAVLGDYQVIRDEQLITGYSANVKQLHGDGFALLGNAGEFLDPVFSSGVTIALKSAVMAVPLVLRELQGETVDWQNEYSVPLRKGIDTFRTYVKGWYDCSFQDVIFYPHQQETIKQMICSILAGYAWDLTNPFVRESERRLRVVTELCQES</sequence>
<evidence type="ECO:0000313" key="3">
    <source>
        <dbReference type="Proteomes" id="UP000286678"/>
    </source>
</evidence>
<dbReference type="OrthoDB" id="103324at2"/>
<dbReference type="Proteomes" id="UP000286678">
    <property type="component" value="Unassembled WGS sequence"/>
</dbReference>
<reference evidence="3" key="1">
    <citation type="journal article" date="2018" name="Front. Microbiol.">
        <title>Genome-Based Analysis Reveals the Taxonomy and Diversity of the Family Idiomarinaceae.</title>
        <authorList>
            <person name="Liu Y."/>
            <person name="Lai Q."/>
            <person name="Shao Z."/>
        </authorList>
    </citation>
    <scope>NUCLEOTIDE SEQUENCE [LARGE SCALE GENOMIC DNA]</scope>
    <source>
        <strain evidence="3">SW15</strain>
    </source>
</reference>
<dbReference type="RefSeq" id="WP_126833562.1">
    <property type="nucleotide sequence ID" value="NZ_PIPT01000004.1"/>
</dbReference>
<proteinExistence type="predicted"/>
<evidence type="ECO:0000313" key="2">
    <source>
        <dbReference type="EMBL" id="RUO48110.1"/>
    </source>
</evidence>
<accession>A0A432XHF4</accession>
<dbReference type="InterPro" id="IPR050816">
    <property type="entry name" value="Flavin-dep_Halogenase_NPB"/>
</dbReference>
<dbReference type="AlphaFoldDB" id="A0A432XHF4"/>
<name>A0A432XHF4_9GAMM</name>
<evidence type="ECO:0000259" key="1">
    <source>
        <dbReference type="Pfam" id="PF01494"/>
    </source>
</evidence>
<keyword evidence="3" id="KW-1185">Reference proteome</keyword>
<dbReference type="PANTHER" id="PTHR43747:SF1">
    <property type="entry name" value="SLR1998 PROTEIN"/>
    <property type="match status" value="1"/>
</dbReference>
<dbReference type="Pfam" id="PF01494">
    <property type="entry name" value="FAD_binding_3"/>
    <property type="match status" value="1"/>
</dbReference>
<dbReference type="SUPFAM" id="SSF51905">
    <property type="entry name" value="FAD/NAD(P)-binding domain"/>
    <property type="match status" value="1"/>
</dbReference>
<dbReference type="InterPro" id="IPR036188">
    <property type="entry name" value="FAD/NAD-bd_sf"/>
</dbReference>
<dbReference type="PANTHER" id="PTHR43747">
    <property type="entry name" value="FAD-BINDING PROTEIN"/>
    <property type="match status" value="1"/>
</dbReference>
<comment type="caution">
    <text evidence="2">The sequence shown here is derived from an EMBL/GenBank/DDBJ whole genome shotgun (WGS) entry which is preliminary data.</text>
</comment>
<dbReference type="EMBL" id="PIPT01000004">
    <property type="protein sequence ID" value="RUO48110.1"/>
    <property type="molecule type" value="Genomic_DNA"/>
</dbReference>
<dbReference type="GO" id="GO:0071949">
    <property type="term" value="F:FAD binding"/>
    <property type="evidence" value="ECO:0007669"/>
    <property type="project" value="InterPro"/>
</dbReference>
<feature type="domain" description="FAD-binding" evidence="1">
    <location>
        <begin position="8"/>
        <end position="235"/>
    </location>
</feature>